<evidence type="ECO:0000313" key="10">
    <source>
        <dbReference type="EMBL" id="UJG39800.1"/>
    </source>
</evidence>
<organism evidence="10">
    <name type="scientific">Candidatus Heimdallarchaeum aukensis</name>
    <dbReference type="NCBI Taxonomy" id="2876573"/>
    <lineage>
        <taxon>Archaea</taxon>
        <taxon>Promethearchaeati</taxon>
        <taxon>Candidatus Heimdallarchaeota</taxon>
        <taxon>Candidatus Heimdallarchaeia (ex Rinke et al. 2021) (nom. nud.)</taxon>
        <taxon>Candidatus Heimdallarchaeales</taxon>
        <taxon>Candidatus Heimdallarchaeaceae</taxon>
        <taxon>Candidatus Heimdallarchaeum</taxon>
    </lineage>
</organism>
<dbReference type="SUPFAM" id="SSF144210">
    <property type="entry name" value="Nop10-like SnoRNP"/>
    <property type="match status" value="1"/>
</dbReference>
<dbReference type="GO" id="GO:0003735">
    <property type="term" value="F:structural constituent of ribosome"/>
    <property type="evidence" value="ECO:0007669"/>
    <property type="project" value="InterPro"/>
</dbReference>
<keyword evidence="7 10" id="KW-0689">Ribosomal protein</keyword>
<comment type="function">
    <text evidence="1 9">Involved in ribosome biogenesis; more specifically in 18S rRNA pseudouridylation and in cleavage of pre-rRNA.</text>
</comment>
<dbReference type="GO" id="GO:0006412">
    <property type="term" value="P:translation"/>
    <property type="evidence" value="ECO:0007669"/>
    <property type="project" value="InterPro"/>
</dbReference>
<dbReference type="GO" id="GO:0030515">
    <property type="term" value="F:snoRNA binding"/>
    <property type="evidence" value="ECO:0007669"/>
    <property type="project" value="InterPro"/>
</dbReference>
<keyword evidence="5 9" id="KW-0690">Ribosome biogenesis</keyword>
<evidence type="ECO:0000256" key="5">
    <source>
        <dbReference type="ARBA" id="ARBA00022517"/>
    </source>
</evidence>
<dbReference type="InterPro" id="IPR036756">
    <property type="entry name" value="H/ACA_rnp_Nop10_sf"/>
</dbReference>
<dbReference type="InterPro" id="IPR023532">
    <property type="entry name" value="Nop10_arc-typ"/>
</dbReference>
<evidence type="ECO:0000256" key="7">
    <source>
        <dbReference type="ARBA" id="ARBA00022980"/>
    </source>
</evidence>
<dbReference type="HAMAP" id="MF_00803">
    <property type="entry name" value="Nop10"/>
    <property type="match status" value="1"/>
</dbReference>
<accession>A0A9Y1BJ92</accession>
<comment type="similarity">
    <text evidence="2">Belongs to the bacterial ribosomal protein bL32 family.</text>
</comment>
<dbReference type="NCBIfam" id="TIGR01031">
    <property type="entry name" value="rpmF_bact"/>
    <property type="match status" value="1"/>
</dbReference>
<evidence type="ECO:0000256" key="8">
    <source>
        <dbReference type="ARBA" id="ARBA00023274"/>
    </source>
</evidence>
<dbReference type="GO" id="GO:0015934">
    <property type="term" value="C:large ribosomal subunit"/>
    <property type="evidence" value="ECO:0007669"/>
    <property type="project" value="InterPro"/>
</dbReference>
<dbReference type="EMBL" id="CP084166">
    <property type="protein sequence ID" value="UJG39800.1"/>
    <property type="molecule type" value="Genomic_DNA"/>
</dbReference>
<keyword evidence="6 9" id="KW-0698">rRNA processing</keyword>
<evidence type="ECO:0000256" key="3">
    <source>
        <dbReference type="ARBA" id="ARBA00009462"/>
    </source>
</evidence>
<reference evidence="10" key="1">
    <citation type="journal article" date="2022" name="Nat. Microbiol.">
        <title>Unique mobile elements and scalable gene flow at the prokaryote-eukaryote boundary revealed by circularized Asgard archaea genomes.</title>
        <authorList>
            <person name="Wu F."/>
            <person name="Speth D.R."/>
            <person name="Philosof A."/>
            <person name="Cremiere A."/>
            <person name="Narayanan A."/>
            <person name="Barco R.A."/>
            <person name="Connon S.A."/>
            <person name="Amend J.P."/>
            <person name="Antoshechkin I.A."/>
            <person name="Orphan V.J."/>
        </authorList>
    </citation>
    <scope>NUCLEOTIDE SEQUENCE</scope>
    <source>
        <strain evidence="10">PM71</strain>
    </source>
</reference>
<protein>
    <recommendedName>
        <fullName evidence="4 9">Ribosome biogenesis protein Nop10</fullName>
    </recommendedName>
</protein>
<dbReference type="GO" id="GO:0001522">
    <property type="term" value="P:pseudouridine synthesis"/>
    <property type="evidence" value="ECO:0007669"/>
    <property type="project" value="InterPro"/>
</dbReference>
<name>A0A9Y1BJ92_9ARCH</name>
<dbReference type="AlphaFoldDB" id="A0A9Y1BJ92"/>
<sequence length="59" mass="6966">MKTLYKCTNCGEYTLKHDVCPYCGGKTYTPHPARFSIEKEQKYSKYRRELIKKQLVDSS</sequence>
<evidence type="ECO:0000256" key="1">
    <source>
        <dbReference type="ARBA" id="ARBA00002325"/>
    </source>
</evidence>
<dbReference type="Proteomes" id="UP001201020">
    <property type="component" value="Chromosome"/>
</dbReference>
<comment type="similarity">
    <text evidence="3 9">Belongs to the NOP10 family.</text>
</comment>
<evidence type="ECO:0000256" key="4">
    <source>
        <dbReference type="ARBA" id="ARBA00018821"/>
    </source>
</evidence>
<dbReference type="GO" id="GO:0006364">
    <property type="term" value="P:rRNA processing"/>
    <property type="evidence" value="ECO:0007669"/>
    <property type="project" value="UniProtKB-UniRule"/>
</dbReference>
<dbReference type="Pfam" id="PF04135">
    <property type="entry name" value="Nop10p"/>
    <property type="match status" value="1"/>
</dbReference>
<evidence type="ECO:0000256" key="2">
    <source>
        <dbReference type="ARBA" id="ARBA00008560"/>
    </source>
</evidence>
<dbReference type="Gene3D" id="2.20.28.40">
    <property type="entry name" value="H/ACA ribonucleoprotein complex, subunit Nop10"/>
    <property type="match status" value="1"/>
</dbReference>
<evidence type="ECO:0000256" key="9">
    <source>
        <dbReference type="HAMAP-Rule" id="MF_00803"/>
    </source>
</evidence>
<keyword evidence="8 9" id="KW-0687">Ribonucleoprotein</keyword>
<gene>
    <name evidence="10" type="primary">rpmF</name>
    <name evidence="9" type="synonym">nop10</name>
    <name evidence="10" type="ORF">K9W45_08005</name>
</gene>
<dbReference type="InterPro" id="IPR007264">
    <property type="entry name" value="H/ACA_rnp_Nop10"/>
</dbReference>
<evidence type="ECO:0000256" key="6">
    <source>
        <dbReference type="ARBA" id="ARBA00022552"/>
    </source>
</evidence>
<proteinExistence type="inferred from homology"/>
<dbReference type="InterPro" id="IPR002677">
    <property type="entry name" value="Ribosomal_bL32"/>
</dbReference>